<dbReference type="EMBL" id="WUBI01000006">
    <property type="protein sequence ID" value="MWV47060.1"/>
    <property type="molecule type" value="Genomic_DNA"/>
</dbReference>
<keyword evidence="2 6" id="KW-0808">Transferase</keyword>
<feature type="binding site" evidence="6">
    <location>
        <begin position="14"/>
        <end position="16"/>
    </location>
    <ligand>
        <name>N(1)-(5-phospho-beta-D-ribosyl)glycinamide</name>
        <dbReference type="ChEBI" id="CHEBI:143788"/>
    </ligand>
</feature>
<evidence type="ECO:0000256" key="4">
    <source>
        <dbReference type="ARBA" id="ARBA00038440"/>
    </source>
</evidence>
<dbReference type="CDD" id="cd08645">
    <property type="entry name" value="FMT_core_GART"/>
    <property type="match status" value="1"/>
</dbReference>
<evidence type="ECO:0000313" key="8">
    <source>
        <dbReference type="EMBL" id="MWV47060.1"/>
    </source>
</evidence>
<comment type="similarity">
    <text evidence="4 6">Belongs to the GART family.</text>
</comment>
<organism evidence="8 9">
    <name type="scientific">Paenibacillus dendrobii</name>
    <dbReference type="NCBI Taxonomy" id="2691084"/>
    <lineage>
        <taxon>Bacteria</taxon>
        <taxon>Bacillati</taxon>
        <taxon>Bacillota</taxon>
        <taxon>Bacilli</taxon>
        <taxon>Bacillales</taxon>
        <taxon>Paenibacillaceae</taxon>
        <taxon>Paenibacillus</taxon>
    </lineage>
</organism>
<dbReference type="EC" id="2.1.2.2" evidence="6"/>
<sequence length="211" mass="23126">MSTFRIAVFASGEGSNFQALAEAANTDTLGGAKIALLVCDKPSAPVVRRAEQLGIPAYVFKPKDYDSREAYEREIVMRLEELQVDLIVLAGYMRLLTPVIVHQYRGRLINIHPSLLPAFPGKDAIGQALAYGVKLSGVTVHFVDEGMDTGPIIAQRAIDIVSGETAESFAQAVHGIERELYPTVVSWFAQGFVRLEGREVTVTQADTKDYR</sequence>
<dbReference type="HAMAP" id="MF_01930">
    <property type="entry name" value="PurN"/>
    <property type="match status" value="1"/>
</dbReference>
<evidence type="ECO:0000256" key="5">
    <source>
        <dbReference type="ARBA" id="ARBA00047664"/>
    </source>
</evidence>
<gene>
    <name evidence="6 8" type="primary">purN</name>
    <name evidence="8" type="ORF">GRF59_26030</name>
</gene>
<dbReference type="PROSITE" id="PS00373">
    <property type="entry name" value="GART"/>
    <property type="match status" value="1"/>
</dbReference>
<evidence type="ECO:0000313" key="9">
    <source>
        <dbReference type="Proteomes" id="UP000460318"/>
    </source>
</evidence>
<evidence type="ECO:0000259" key="7">
    <source>
        <dbReference type="Pfam" id="PF00551"/>
    </source>
</evidence>
<feature type="site" description="Raises pKa of active site His" evidence="6">
    <location>
        <position position="148"/>
    </location>
</feature>
<dbReference type="SUPFAM" id="SSF53328">
    <property type="entry name" value="Formyltransferase"/>
    <property type="match status" value="1"/>
</dbReference>
<dbReference type="PANTHER" id="PTHR43369:SF2">
    <property type="entry name" value="PHOSPHORIBOSYLGLYCINAMIDE FORMYLTRANSFERASE"/>
    <property type="match status" value="1"/>
</dbReference>
<keyword evidence="9" id="KW-1185">Reference proteome</keyword>
<dbReference type="InterPro" id="IPR036477">
    <property type="entry name" value="Formyl_transf_N_sf"/>
</dbReference>
<dbReference type="Pfam" id="PF00551">
    <property type="entry name" value="Formyl_trans_N"/>
    <property type="match status" value="1"/>
</dbReference>
<proteinExistence type="inferred from homology"/>
<dbReference type="NCBIfam" id="TIGR00639">
    <property type="entry name" value="PurN"/>
    <property type="match status" value="1"/>
</dbReference>
<dbReference type="AlphaFoldDB" id="A0A7X3LK95"/>
<dbReference type="GO" id="GO:0004644">
    <property type="term" value="F:phosphoribosylglycinamide formyltransferase activity"/>
    <property type="evidence" value="ECO:0007669"/>
    <property type="project" value="UniProtKB-UniRule"/>
</dbReference>
<dbReference type="InterPro" id="IPR002376">
    <property type="entry name" value="Formyl_transf_N"/>
</dbReference>
<feature type="active site" description="Proton donor" evidence="6">
    <location>
        <position position="112"/>
    </location>
</feature>
<dbReference type="Proteomes" id="UP000460318">
    <property type="component" value="Unassembled WGS sequence"/>
</dbReference>
<dbReference type="FunFam" id="3.40.50.170:FF:000007">
    <property type="entry name" value="Phosphoribosylglycinamide formyltransferase"/>
    <property type="match status" value="1"/>
</dbReference>
<evidence type="ECO:0000256" key="3">
    <source>
        <dbReference type="ARBA" id="ARBA00022755"/>
    </source>
</evidence>
<dbReference type="GO" id="GO:0006189">
    <property type="term" value="P:'de novo' IMP biosynthetic process"/>
    <property type="evidence" value="ECO:0007669"/>
    <property type="project" value="UniProtKB-UniRule"/>
</dbReference>
<dbReference type="InterPro" id="IPR001555">
    <property type="entry name" value="GART_AS"/>
</dbReference>
<evidence type="ECO:0000256" key="2">
    <source>
        <dbReference type="ARBA" id="ARBA00022679"/>
    </source>
</evidence>
<comment type="pathway">
    <text evidence="1 6">Purine metabolism; IMP biosynthesis via de novo pathway; N(2)-formyl-N(1)-(5-phospho-D-ribosyl)glycinamide from N(1)-(5-phospho-D-ribosyl)glycinamide (10-formyl THF route): step 1/1.</text>
</comment>
<protein>
    <recommendedName>
        <fullName evidence="6">Phosphoribosylglycinamide formyltransferase</fullName>
        <ecNumber evidence="6">2.1.2.2</ecNumber>
    </recommendedName>
    <alternativeName>
        <fullName evidence="6">5'-phosphoribosylglycinamide transformylase</fullName>
    </alternativeName>
    <alternativeName>
        <fullName evidence="6">GAR transformylase</fullName>
        <shortName evidence="6">GART</shortName>
    </alternativeName>
</protein>
<comment type="function">
    <text evidence="6">Catalyzes the transfer of a formyl group from 10-formyltetrahydrofolate to 5-phospho-ribosyl-glycinamide (GAR), producing 5-phospho-ribosyl-N-formylglycinamide (FGAR) and tetrahydrofolate.</text>
</comment>
<dbReference type="RefSeq" id="WP_160500661.1">
    <property type="nucleotide sequence ID" value="NZ_WUBI01000006.1"/>
</dbReference>
<keyword evidence="3 6" id="KW-0658">Purine biosynthesis</keyword>
<evidence type="ECO:0000256" key="1">
    <source>
        <dbReference type="ARBA" id="ARBA00005054"/>
    </source>
</evidence>
<dbReference type="GO" id="GO:0005829">
    <property type="term" value="C:cytosol"/>
    <property type="evidence" value="ECO:0007669"/>
    <property type="project" value="TreeGrafter"/>
</dbReference>
<reference evidence="8 9" key="1">
    <citation type="submission" date="2019-12" db="EMBL/GenBank/DDBJ databases">
        <title>Paenibacillus sp. nov., an endophytic bacterium isolated from the stem of Dendrobium.</title>
        <authorList>
            <person name="Zhao R."/>
        </authorList>
    </citation>
    <scope>NUCLEOTIDE SEQUENCE [LARGE SCALE GENOMIC DNA]</scope>
    <source>
        <strain evidence="8 9">HJL G12</strain>
    </source>
</reference>
<dbReference type="Gene3D" id="3.40.50.170">
    <property type="entry name" value="Formyl transferase, N-terminal domain"/>
    <property type="match status" value="1"/>
</dbReference>
<evidence type="ECO:0000256" key="6">
    <source>
        <dbReference type="HAMAP-Rule" id="MF_01930"/>
    </source>
</evidence>
<accession>A0A7X3LK95</accession>
<dbReference type="PANTHER" id="PTHR43369">
    <property type="entry name" value="PHOSPHORIBOSYLGLYCINAMIDE FORMYLTRANSFERASE"/>
    <property type="match status" value="1"/>
</dbReference>
<comment type="catalytic activity">
    <reaction evidence="5 6">
        <text>N(1)-(5-phospho-beta-D-ribosyl)glycinamide + (6R)-10-formyltetrahydrofolate = N(2)-formyl-N(1)-(5-phospho-beta-D-ribosyl)glycinamide + (6S)-5,6,7,8-tetrahydrofolate + H(+)</text>
        <dbReference type="Rhea" id="RHEA:15053"/>
        <dbReference type="ChEBI" id="CHEBI:15378"/>
        <dbReference type="ChEBI" id="CHEBI:57453"/>
        <dbReference type="ChEBI" id="CHEBI:143788"/>
        <dbReference type="ChEBI" id="CHEBI:147286"/>
        <dbReference type="ChEBI" id="CHEBI:195366"/>
        <dbReference type="EC" id="2.1.2.2"/>
    </reaction>
</comment>
<feature type="binding site" evidence="6">
    <location>
        <position position="110"/>
    </location>
    <ligand>
        <name>(6R)-10-formyltetrahydrofolate</name>
        <dbReference type="ChEBI" id="CHEBI:195366"/>
    </ligand>
</feature>
<feature type="binding site" evidence="6">
    <location>
        <position position="68"/>
    </location>
    <ligand>
        <name>(6R)-10-formyltetrahydrofolate</name>
        <dbReference type="ChEBI" id="CHEBI:195366"/>
    </ligand>
</feature>
<dbReference type="InterPro" id="IPR004607">
    <property type="entry name" value="GART"/>
</dbReference>
<feature type="domain" description="Formyl transferase N-terminal" evidence="7">
    <location>
        <begin position="5"/>
        <end position="185"/>
    </location>
</feature>
<feature type="binding site" evidence="6">
    <location>
        <begin position="93"/>
        <end position="96"/>
    </location>
    <ligand>
        <name>(6R)-10-formyltetrahydrofolate</name>
        <dbReference type="ChEBI" id="CHEBI:195366"/>
    </ligand>
</feature>
<name>A0A7X3LK95_9BACL</name>
<comment type="caution">
    <text evidence="8">The sequence shown here is derived from an EMBL/GenBank/DDBJ whole genome shotgun (WGS) entry which is preliminary data.</text>
</comment>
<dbReference type="UniPathway" id="UPA00074">
    <property type="reaction ID" value="UER00126"/>
</dbReference>